<evidence type="ECO:0000313" key="15">
    <source>
        <dbReference type="EMBL" id="NEZ58801.1"/>
    </source>
</evidence>
<proteinExistence type="inferred from homology"/>
<accession>A0A6M0RSW4</accession>
<evidence type="ECO:0000259" key="14">
    <source>
        <dbReference type="Pfam" id="PF11741"/>
    </source>
</evidence>
<feature type="chain" id="PRO_5026981983" evidence="11">
    <location>
        <begin position="29"/>
        <end position="859"/>
    </location>
</feature>
<evidence type="ECO:0000256" key="10">
    <source>
        <dbReference type="SAM" id="MobiDB-lite"/>
    </source>
</evidence>
<evidence type="ECO:0000256" key="5">
    <source>
        <dbReference type="ARBA" id="ARBA00023077"/>
    </source>
</evidence>
<dbReference type="EMBL" id="QXHD01000004">
    <property type="protein sequence ID" value="NEZ58801.1"/>
    <property type="molecule type" value="Genomic_DNA"/>
</dbReference>
<keyword evidence="5 9" id="KW-0798">TonB box</keyword>
<feature type="domain" description="AMIN" evidence="14">
    <location>
        <begin position="36"/>
        <end position="133"/>
    </location>
</feature>
<organism evidence="15 16">
    <name type="scientific">Adonisia turfae CCMR0081</name>
    <dbReference type="NCBI Taxonomy" id="2292702"/>
    <lineage>
        <taxon>Bacteria</taxon>
        <taxon>Bacillati</taxon>
        <taxon>Cyanobacteriota</taxon>
        <taxon>Adonisia</taxon>
        <taxon>Adonisia turfae</taxon>
    </lineage>
</organism>
<evidence type="ECO:0000313" key="16">
    <source>
        <dbReference type="Proteomes" id="UP000481033"/>
    </source>
</evidence>
<dbReference type="RefSeq" id="WP_163670520.1">
    <property type="nucleotide sequence ID" value="NZ_QXHD01000004.1"/>
</dbReference>
<evidence type="ECO:0000256" key="1">
    <source>
        <dbReference type="ARBA" id="ARBA00004571"/>
    </source>
</evidence>
<evidence type="ECO:0000256" key="2">
    <source>
        <dbReference type="ARBA" id="ARBA00022448"/>
    </source>
</evidence>
<dbReference type="Pfam" id="PF07715">
    <property type="entry name" value="Plug"/>
    <property type="match status" value="1"/>
</dbReference>
<evidence type="ECO:0000256" key="9">
    <source>
        <dbReference type="RuleBase" id="RU003357"/>
    </source>
</evidence>
<keyword evidence="15" id="KW-0675">Receptor</keyword>
<dbReference type="GO" id="GO:0009279">
    <property type="term" value="C:cell outer membrane"/>
    <property type="evidence" value="ECO:0007669"/>
    <property type="project" value="UniProtKB-SubCell"/>
</dbReference>
<comment type="subcellular location">
    <subcellularLocation>
        <location evidence="1 8">Cell outer membrane</location>
        <topology evidence="1 8">Multi-pass membrane protein</topology>
    </subcellularLocation>
</comment>
<dbReference type="Pfam" id="PF11741">
    <property type="entry name" value="AMIN"/>
    <property type="match status" value="1"/>
</dbReference>
<feature type="region of interest" description="Disordered" evidence="10">
    <location>
        <begin position="139"/>
        <end position="170"/>
    </location>
</feature>
<dbReference type="SUPFAM" id="SSF56935">
    <property type="entry name" value="Porins"/>
    <property type="match status" value="1"/>
</dbReference>
<evidence type="ECO:0000256" key="8">
    <source>
        <dbReference type="PROSITE-ProRule" id="PRU01360"/>
    </source>
</evidence>
<keyword evidence="16" id="KW-1185">Reference proteome</keyword>
<dbReference type="InterPro" id="IPR036942">
    <property type="entry name" value="Beta-barrel_TonB_sf"/>
</dbReference>
<dbReference type="Pfam" id="PF00593">
    <property type="entry name" value="TonB_dep_Rec_b-barrel"/>
    <property type="match status" value="1"/>
</dbReference>
<reference evidence="15 16" key="1">
    <citation type="journal article" date="2020" name="Microb. Ecol.">
        <title>Ecogenomics of the Marine Benthic Filamentous Cyanobacterium Adonisia.</title>
        <authorList>
            <person name="Walter J.M."/>
            <person name="Coutinho F.H."/>
            <person name="Leomil L."/>
            <person name="Hargreaves P.I."/>
            <person name="Campeao M.E."/>
            <person name="Vieira V.V."/>
            <person name="Silva B.S."/>
            <person name="Fistarol G.O."/>
            <person name="Salomon P.S."/>
            <person name="Sawabe T."/>
            <person name="Mino S."/>
            <person name="Hosokawa M."/>
            <person name="Miyashita H."/>
            <person name="Maruyama F."/>
            <person name="van Verk M.C."/>
            <person name="Dutilh B.E."/>
            <person name="Thompson C.C."/>
            <person name="Thompson F.L."/>
        </authorList>
    </citation>
    <scope>NUCLEOTIDE SEQUENCE [LARGE SCALE GENOMIC DNA]</scope>
    <source>
        <strain evidence="15 16">CCMR0081</strain>
    </source>
</reference>
<gene>
    <name evidence="15" type="ORF">DXZ20_24810</name>
</gene>
<dbReference type="PANTHER" id="PTHR30069:SF42">
    <property type="entry name" value="FERRIC AEROBACTIN RECEPTOR"/>
    <property type="match status" value="1"/>
</dbReference>
<dbReference type="Gene3D" id="2.170.130.10">
    <property type="entry name" value="TonB-dependent receptor, plug domain"/>
    <property type="match status" value="1"/>
</dbReference>
<evidence type="ECO:0000259" key="13">
    <source>
        <dbReference type="Pfam" id="PF07715"/>
    </source>
</evidence>
<dbReference type="PROSITE" id="PS52016">
    <property type="entry name" value="TONB_DEPENDENT_REC_3"/>
    <property type="match status" value="1"/>
</dbReference>
<keyword evidence="6 8" id="KW-0472">Membrane</keyword>
<keyword evidence="3 8" id="KW-1134">Transmembrane beta strand</keyword>
<evidence type="ECO:0000256" key="3">
    <source>
        <dbReference type="ARBA" id="ARBA00022452"/>
    </source>
</evidence>
<sequence length="859" mass="94501">MMMKLSLGTCTLGIASAITVAIAQPVYAQTSIITAVQLTQTDTGLSLTLESPTEAPLQTFINRSGDNTIVVDVVDAQLQTSEGDTFQQDNPATGIESITVKSLATNRIQVTIVGQDTAPAVEIDQQPGGLIFAVSTVVTDPASPDGEPVTTDPSGDPPGPTDESAEGLEDAAPLRLVVTATRTEESIDDIGRSITVIEREQIEQQSILSNDLADTLGNLVPGFGPPNQLRTTRGQTLRGREAAILIDGVPLSTNFRVNRQELRSIDPSAIERVEVIRGPSAIFGGQSTGGVINIITRRPEDGQAILETRVGGSASLGDLEDDGFGTNFAINISEGFERSAYRLILSRDETGSFFDADGNRNVSESSLSDTTSYNLLGKFNYEPSDQEQFDFTINYFNSQRDTEFIASPETLLIPGRQTARALKIPGFERENNPTDRSLVTNLSYSHDDLWGSELRGQLYYQNTLARGEFADGRLGIDFFPFLFQSRLEAERWGGRLQVETPLTRNETLNLLWGADYENQKNQQITAQFDATTFDNEQRLTPLQEFDFTPPYRVNSLGLFTQLDWEPSESWLLRGGVRYENINLDVDDYFSVTGSRNIEGGNRNFDDVVFNASTVYQPVDEVSLFASFAQSFSVPEFSRVLRLPPPGFTSIEDDLDITQPIKVTEYEIGVRGNWPSIQTSLSGFYNTSDLGSSLVPNEDGLLTIQRAPQRIYGVEATVDWQPADTWGIGGTVGWSEGENDVDRDDDFDPLNSGEISPIKFTAYVENETLPGWTNRLQALIVGGRSRAADEGIEPLSIESYTTIDFISSVDIGSGRLQLGVENIFDIQYYPATAQFLSGFDDRNYVGGRGRTIRLMYLMEW</sequence>
<dbReference type="PANTHER" id="PTHR30069">
    <property type="entry name" value="TONB-DEPENDENT OUTER MEMBRANE RECEPTOR"/>
    <property type="match status" value="1"/>
</dbReference>
<evidence type="ECO:0000256" key="11">
    <source>
        <dbReference type="SAM" id="SignalP"/>
    </source>
</evidence>
<dbReference type="InterPro" id="IPR021731">
    <property type="entry name" value="AMIN_dom"/>
</dbReference>
<keyword evidence="11" id="KW-0732">Signal</keyword>
<dbReference type="InterPro" id="IPR037066">
    <property type="entry name" value="Plug_dom_sf"/>
</dbReference>
<dbReference type="GO" id="GO:0015344">
    <property type="term" value="F:siderophore uptake transmembrane transporter activity"/>
    <property type="evidence" value="ECO:0007669"/>
    <property type="project" value="TreeGrafter"/>
</dbReference>
<protein>
    <submittedName>
        <fullName evidence="15">TonB-dependent receptor</fullName>
    </submittedName>
</protein>
<keyword evidence="4 8" id="KW-0812">Transmembrane</keyword>
<evidence type="ECO:0000259" key="12">
    <source>
        <dbReference type="Pfam" id="PF00593"/>
    </source>
</evidence>
<evidence type="ECO:0000256" key="7">
    <source>
        <dbReference type="ARBA" id="ARBA00023237"/>
    </source>
</evidence>
<comment type="caution">
    <text evidence="15">The sequence shown here is derived from an EMBL/GenBank/DDBJ whole genome shotgun (WGS) entry which is preliminary data.</text>
</comment>
<feature type="signal peptide" evidence="11">
    <location>
        <begin position="1"/>
        <end position="28"/>
    </location>
</feature>
<dbReference type="InterPro" id="IPR012910">
    <property type="entry name" value="Plug_dom"/>
</dbReference>
<feature type="domain" description="TonB-dependent receptor plug" evidence="13">
    <location>
        <begin position="188"/>
        <end position="291"/>
    </location>
</feature>
<comment type="similarity">
    <text evidence="8 9">Belongs to the TonB-dependent receptor family.</text>
</comment>
<dbReference type="CDD" id="cd01347">
    <property type="entry name" value="ligand_gated_channel"/>
    <property type="match status" value="1"/>
</dbReference>
<dbReference type="Gene3D" id="2.40.170.20">
    <property type="entry name" value="TonB-dependent receptor, beta-barrel domain"/>
    <property type="match status" value="1"/>
</dbReference>
<keyword evidence="7 8" id="KW-0998">Cell outer membrane</keyword>
<feature type="domain" description="TonB-dependent receptor-like beta-barrel" evidence="12">
    <location>
        <begin position="383"/>
        <end position="822"/>
    </location>
</feature>
<dbReference type="AlphaFoldDB" id="A0A6M0RSW4"/>
<evidence type="ECO:0000256" key="4">
    <source>
        <dbReference type="ARBA" id="ARBA00022692"/>
    </source>
</evidence>
<dbReference type="InterPro" id="IPR039426">
    <property type="entry name" value="TonB-dep_rcpt-like"/>
</dbReference>
<keyword evidence="2 8" id="KW-0813">Transport</keyword>
<name>A0A6M0RSW4_9CYAN</name>
<dbReference type="GO" id="GO:0044718">
    <property type="term" value="P:siderophore transmembrane transport"/>
    <property type="evidence" value="ECO:0007669"/>
    <property type="project" value="TreeGrafter"/>
</dbReference>
<dbReference type="Proteomes" id="UP000481033">
    <property type="component" value="Unassembled WGS sequence"/>
</dbReference>
<evidence type="ECO:0000256" key="6">
    <source>
        <dbReference type="ARBA" id="ARBA00023136"/>
    </source>
</evidence>
<dbReference type="InterPro" id="IPR000531">
    <property type="entry name" value="Beta-barrel_TonB"/>
</dbReference>